<proteinExistence type="predicted"/>
<evidence type="ECO:0000256" key="5">
    <source>
        <dbReference type="SAM" id="Phobius"/>
    </source>
</evidence>
<dbReference type="PANTHER" id="PTHR23518:SF2">
    <property type="entry name" value="MAJOR FACILITATOR SUPERFAMILY TRANSPORTER"/>
    <property type="match status" value="1"/>
</dbReference>
<sequence length="408" mass="41085">MYLAATRAADGKAVTSPAAKVSGTVVALGLVSLVTDMSAEMVTAVLPMYLMYGLGLGYLSLGVLDGVYTGATAVLRLAGGYAADRLGRPKLVAAAGYGLSALTKLGLPLAGGSMTGIGLMVGADRLGKGVRTAPRDALIAAATPPGALGRAFGVHRTLDTAGALLGPLLAWALLAAVTGGYDTVFAASFCLAVAGVLALLFFVRTPPTVDVKRRAALRTAIRAVTAPGVRRIWLLAGLLGLATVGDMFLYLAIQRGMGLPPAVLPLLPLGSALTFMLAATPVGLLADRLGRWRVFVLAHLLLVGGYLALAGPVRGWPVAIGVLVLHGLFYAGSDGVLMAHAGKLLPGEVRATGMAVVQTTQALGRGAAAIGFGVLTQATALGPAFTIAAAALATAVLTAVLIGRKVPA</sequence>
<dbReference type="InterPro" id="IPR020846">
    <property type="entry name" value="MFS_dom"/>
</dbReference>
<feature type="transmembrane region" description="Helical" evidence="5">
    <location>
        <begin position="56"/>
        <end position="78"/>
    </location>
</feature>
<dbReference type="SUPFAM" id="SSF103473">
    <property type="entry name" value="MFS general substrate transporter"/>
    <property type="match status" value="1"/>
</dbReference>
<accession>A0A9W6W6W8</accession>
<evidence type="ECO:0000313" key="7">
    <source>
        <dbReference type="EMBL" id="GLZ81997.1"/>
    </source>
</evidence>
<gene>
    <name evidence="7" type="ORF">Afil01_68040</name>
</gene>
<name>A0A9W6W6W8_9ACTN</name>
<evidence type="ECO:0000313" key="8">
    <source>
        <dbReference type="Proteomes" id="UP001165079"/>
    </source>
</evidence>
<dbReference type="InterPro" id="IPR011701">
    <property type="entry name" value="MFS"/>
</dbReference>
<keyword evidence="8" id="KW-1185">Reference proteome</keyword>
<keyword evidence="4 5" id="KW-0472">Membrane</keyword>
<evidence type="ECO:0000256" key="2">
    <source>
        <dbReference type="ARBA" id="ARBA00022692"/>
    </source>
</evidence>
<feature type="transmembrane region" description="Helical" evidence="5">
    <location>
        <begin position="160"/>
        <end position="178"/>
    </location>
</feature>
<comment type="subcellular location">
    <subcellularLocation>
        <location evidence="1">Cell membrane</location>
        <topology evidence="1">Multi-pass membrane protein</topology>
    </subcellularLocation>
</comment>
<evidence type="ECO:0000259" key="6">
    <source>
        <dbReference type="PROSITE" id="PS50850"/>
    </source>
</evidence>
<protein>
    <submittedName>
        <fullName evidence="7">MFS transporter</fullName>
    </submittedName>
</protein>
<dbReference type="Proteomes" id="UP001165079">
    <property type="component" value="Unassembled WGS sequence"/>
</dbReference>
<dbReference type="PROSITE" id="PS50850">
    <property type="entry name" value="MFS"/>
    <property type="match status" value="1"/>
</dbReference>
<evidence type="ECO:0000256" key="3">
    <source>
        <dbReference type="ARBA" id="ARBA00022989"/>
    </source>
</evidence>
<dbReference type="AlphaFoldDB" id="A0A9W6W6W8"/>
<dbReference type="Pfam" id="PF07690">
    <property type="entry name" value="MFS_1"/>
    <property type="match status" value="1"/>
</dbReference>
<feature type="transmembrane region" description="Helical" evidence="5">
    <location>
        <begin position="21"/>
        <end position="50"/>
    </location>
</feature>
<dbReference type="GO" id="GO:0022857">
    <property type="term" value="F:transmembrane transporter activity"/>
    <property type="evidence" value="ECO:0007669"/>
    <property type="project" value="InterPro"/>
</dbReference>
<feature type="transmembrane region" description="Helical" evidence="5">
    <location>
        <begin position="381"/>
        <end position="402"/>
    </location>
</feature>
<dbReference type="InterPro" id="IPR036259">
    <property type="entry name" value="MFS_trans_sf"/>
</dbReference>
<keyword evidence="2 5" id="KW-0812">Transmembrane</keyword>
<feature type="transmembrane region" description="Helical" evidence="5">
    <location>
        <begin position="265"/>
        <end position="285"/>
    </location>
</feature>
<dbReference type="PANTHER" id="PTHR23518">
    <property type="entry name" value="C-METHYLTRANSFERASE"/>
    <property type="match status" value="1"/>
</dbReference>
<keyword evidence="3 5" id="KW-1133">Transmembrane helix</keyword>
<dbReference type="GO" id="GO:0005886">
    <property type="term" value="C:plasma membrane"/>
    <property type="evidence" value="ECO:0007669"/>
    <property type="project" value="UniProtKB-SubCell"/>
</dbReference>
<feature type="transmembrane region" description="Helical" evidence="5">
    <location>
        <begin position="184"/>
        <end position="203"/>
    </location>
</feature>
<organism evidence="7 8">
    <name type="scientific">Actinorhabdospora filicis</name>
    <dbReference type="NCBI Taxonomy" id="1785913"/>
    <lineage>
        <taxon>Bacteria</taxon>
        <taxon>Bacillati</taxon>
        <taxon>Actinomycetota</taxon>
        <taxon>Actinomycetes</taxon>
        <taxon>Micromonosporales</taxon>
        <taxon>Micromonosporaceae</taxon>
        <taxon>Actinorhabdospora</taxon>
    </lineage>
</organism>
<evidence type="ECO:0000256" key="4">
    <source>
        <dbReference type="ARBA" id="ARBA00023136"/>
    </source>
</evidence>
<dbReference type="RefSeq" id="WP_285667563.1">
    <property type="nucleotide sequence ID" value="NZ_BSTX01000008.1"/>
</dbReference>
<feature type="transmembrane region" description="Helical" evidence="5">
    <location>
        <begin position="292"/>
        <end position="310"/>
    </location>
</feature>
<feature type="transmembrane region" description="Helical" evidence="5">
    <location>
        <begin position="232"/>
        <end position="253"/>
    </location>
</feature>
<feature type="domain" description="Major facilitator superfamily (MFS) profile" evidence="6">
    <location>
        <begin position="24"/>
        <end position="407"/>
    </location>
</feature>
<dbReference type="EMBL" id="BSTX01000008">
    <property type="protein sequence ID" value="GLZ81997.1"/>
    <property type="molecule type" value="Genomic_DNA"/>
</dbReference>
<comment type="caution">
    <text evidence="7">The sequence shown here is derived from an EMBL/GenBank/DDBJ whole genome shotgun (WGS) entry which is preliminary data.</text>
</comment>
<dbReference type="Gene3D" id="1.20.1250.20">
    <property type="entry name" value="MFS general substrate transporter like domains"/>
    <property type="match status" value="2"/>
</dbReference>
<reference evidence="7" key="1">
    <citation type="submission" date="2023-03" db="EMBL/GenBank/DDBJ databases">
        <title>Actinorhabdospora filicis NBRC 111898.</title>
        <authorList>
            <person name="Ichikawa N."/>
            <person name="Sato H."/>
            <person name="Tonouchi N."/>
        </authorList>
    </citation>
    <scope>NUCLEOTIDE SEQUENCE</scope>
    <source>
        <strain evidence="7">NBRC 111898</strain>
    </source>
</reference>
<evidence type="ECO:0000256" key="1">
    <source>
        <dbReference type="ARBA" id="ARBA00004651"/>
    </source>
</evidence>